<keyword evidence="2" id="KW-0378">Hydrolase</keyword>
<dbReference type="InterPro" id="IPR036388">
    <property type="entry name" value="WH-like_DNA-bd_sf"/>
</dbReference>
<protein>
    <recommendedName>
        <fullName evidence="9">DEAD/DEAH box helicase</fullName>
    </recommendedName>
</protein>
<evidence type="ECO:0000256" key="4">
    <source>
        <dbReference type="ARBA" id="ARBA00022840"/>
    </source>
</evidence>
<feature type="domain" description="Helicase C-terminal" evidence="6">
    <location>
        <begin position="278"/>
        <end position="472"/>
    </location>
</feature>
<proteinExistence type="predicted"/>
<evidence type="ECO:0000259" key="5">
    <source>
        <dbReference type="PROSITE" id="PS51192"/>
    </source>
</evidence>
<evidence type="ECO:0000313" key="7">
    <source>
        <dbReference type="EMBL" id="AXA37013.1"/>
    </source>
</evidence>
<dbReference type="Proteomes" id="UP000262583">
    <property type="component" value="Chromosome"/>
</dbReference>
<dbReference type="SUPFAM" id="SSF52540">
    <property type="entry name" value="P-loop containing nucleoside triphosphate hydrolases"/>
    <property type="match status" value="1"/>
</dbReference>
<dbReference type="Gene3D" id="1.10.3380.20">
    <property type="match status" value="1"/>
</dbReference>
<dbReference type="InterPro" id="IPR011545">
    <property type="entry name" value="DEAD/DEAH_box_helicase_dom"/>
</dbReference>
<evidence type="ECO:0000256" key="1">
    <source>
        <dbReference type="ARBA" id="ARBA00022741"/>
    </source>
</evidence>
<gene>
    <name evidence="7" type="ORF">BRCON_2236</name>
</gene>
<evidence type="ECO:0008006" key="9">
    <source>
        <dbReference type="Google" id="ProtNLM"/>
    </source>
</evidence>
<keyword evidence="1" id="KW-0547">Nucleotide-binding</keyword>
<dbReference type="PANTHER" id="PTHR47961:SF10">
    <property type="entry name" value="ATP-DEPENDENT DNA HELICASE HEL308"/>
    <property type="match status" value="1"/>
</dbReference>
<dbReference type="PROSITE" id="PS51194">
    <property type="entry name" value="HELICASE_CTER"/>
    <property type="match status" value="1"/>
</dbReference>
<dbReference type="Pfam" id="PF00271">
    <property type="entry name" value="Helicase_C"/>
    <property type="match status" value="1"/>
</dbReference>
<name>A0A2Z4Y9A6_SUMC1</name>
<dbReference type="Pfam" id="PF00270">
    <property type="entry name" value="DEAD"/>
    <property type="match status" value="1"/>
</dbReference>
<accession>A0A2Z4Y9A6</accession>
<dbReference type="PROSITE" id="PS51192">
    <property type="entry name" value="HELICASE_ATP_BIND_1"/>
    <property type="match status" value="1"/>
</dbReference>
<dbReference type="AlphaFoldDB" id="A0A2Z4Y9A6"/>
<dbReference type="InterPro" id="IPR050474">
    <property type="entry name" value="Hel308_SKI2-like"/>
</dbReference>
<dbReference type="PANTHER" id="PTHR47961">
    <property type="entry name" value="DNA POLYMERASE THETA, PUTATIVE (AFU_ORTHOLOGUE AFUA_1G05260)-RELATED"/>
    <property type="match status" value="1"/>
</dbReference>
<dbReference type="GO" id="GO:0006355">
    <property type="term" value="P:regulation of DNA-templated transcription"/>
    <property type="evidence" value="ECO:0007669"/>
    <property type="project" value="InterPro"/>
</dbReference>
<keyword evidence="4" id="KW-0067">ATP-binding</keyword>
<dbReference type="EMBL" id="CP030759">
    <property type="protein sequence ID" value="AXA37013.1"/>
    <property type="molecule type" value="Genomic_DNA"/>
</dbReference>
<evidence type="ECO:0000313" key="8">
    <source>
        <dbReference type="Proteomes" id="UP000262583"/>
    </source>
</evidence>
<dbReference type="SMART" id="SM00490">
    <property type="entry name" value="HELICc"/>
    <property type="match status" value="1"/>
</dbReference>
<sequence length="1009" mass="108070">MRIEHLVALGLSERVIEGWRRAGMMELLPLQAHAALRTGLLHGRSLAVFAPTSSGKTFLGEMAAMRHAALGGRTVFLVPTKALAEEFYGRLRGLYGPMGFRVVVSTRERTGDDGAICTGQFDLAVMIYEKLRAHLVAAPALASALACVVVDEVQILGEAERAVAADLVLTKLMHGERPPQLVCTSAAVDDADRLCEWLKCERLVWRERPVELREGVLDLARGEFAYRVWNTGERAVEQLFEPANWRGDSGGGAEAQAWVGRGRRGAIEGFDEAEFWEGMVRVVRALGVERGEQVLVFVPTRALSRVWAVRFAEELGLPAVPERVRAEVGLHEPSQLLALLDRCLSAGVAFHNADLPRGVRTLVEWAFREGEVRVLVATSTLAQGVNLTCRNVISLPVMVAEGGAPAGVQPTIEPLSIRRFRNQGGRAGRFGLTAGFGRSIVPALDAAWALRWEERFLGAACEPLAPPRLERALANVVLDALQFVASQRPIGSISQAVGEVCAFAEQMFGARVHGATREELANGVEEAMGELTESGLVTEAGGVIAVSGLGEVAAMFGLQPRSAVQFAEFWRERMRTSAEPTEFELLAIAALVPDSEAFFLPLTRAEMLGQVYYQRLVGLGEFSRMGSETVLGGLLRGASGVREAVHASLKKAFLAWGWVAGQPLVELEKAYGVYGGLIQGLGGHMAWLMHALAATGRCLGVVGNGVSGVDVLAERLTWGLPAQARGLSPLAEAGVNRQVLVRLAREGFESVGDLAQCERGALARLVGARMAEVVEAALKAGVSPAEATRAGFGEGTHNGRKHAEPQAVAVRGEDGTASALCGEAKPEYEAVACTATKGDGGQRVLKTLPEGRGEVGQVAMPGGKRAEGIGTGGDAARVDSAEVVLELDESSPGQVRFMGQGFFLSVLPYRLLLHLARNPRRVVPYAELDEVLWPDAKVEQQQILAHKAAVVRRFRAICGEERANRLLRTIAGHGLYLDLAPEAIRLGGGSGYTSASEVANPIAERLARL</sequence>
<dbReference type="GO" id="GO:0005524">
    <property type="term" value="F:ATP binding"/>
    <property type="evidence" value="ECO:0007669"/>
    <property type="project" value="UniProtKB-KW"/>
</dbReference>
<feature type="domain" description="Helicase ATP-binding" evidence="5">
    <location>
        <begin position="37"/>
        <end position="206"/>
    </location>
</feature>
<evidence type="ECO:0000259" key="6">
    <source>
        <dbReference type="PROSITE" id="PS51194"/>
    </source>
</evidence>
<dbReference type="InterPro" id="IPR027417">
    <property type="entry name" value="P-loop_NTPase"/>
</dbReference>
<dbReference type="InterPro" id="IPR001650">
    <property type="entry name" value="Helicase_C-like"/>
</dbReference>
<evidence type="ECO:0000256" key="3">
    <source>
        <dbReference type="ARBA" id="ARBA00022806"/>
    </source>
</evidence>
<organism evidence="7 8">
    <name type="scientific">Sumerlaea chitinivorans</name>
    <dbReference type="NCBI Taxonomy" id="2250252"/>
    <lineage>
        <taxon>Bacteria</taxon>
        <taxon>Candidatus Sumerlaeota</taxon>
        <taxon>Candidatus Sumerlaeia</taxon>
        <taxon>Candidatus Sumerlaeales</taxon>
        <taxon>Candidatus Sumerlaeaceae</taxon>
        <taxon>Candidatus Sumerlaea</taxon>
    </lineage>
</organism>
<dbReference type="GO" id="GO:0003677">
    <property type="term" value="F:DNA binding"/>
    <property type="evidence" value="ECO:0007669"/>
    <property type="project" value="InterPro"/>
</dbReference>
<dbReference type="KEGG" id="schv:BRCON_2236"/>
<dbReference type="GO" id="GO:0004386">
    <property type="term" value="F:helicase activity"/>
    <property type="evidence" value="ECO:0007669"/>
    <property type="project" value="UniProtKB-KW"/>
</dbReference>
<dbReference type="InterPro" id="IPR014001">
    <property type="entry name" value="Helicase_ATP-bd"/>
</dbReference>
<dbReference type="GO" id="GO:0016787">
    <property type="term" value="F:hydrolase activity"/>
    <property type="evidence" value="ECO:0007669"/>
    <property type="project" value="UniProtKB-KW"/>
</dbReference>
<dbReference type="Gene3D" id="1.10.10.10">
    <property type="entry name" value="Winged helix-like DNA-binding domain superfamily/Winged helix DNA-binding domain"/>
    <property type="match status" value="1"/>
</dbReference>
<dbReference type="SUPFAM" id="SSF158702">
    <property type="entry name" value="Sec63 N-terminal domain-like"/>
    <property type="match status" value="1"/>
</dbReference>
<dbReference type="SUPFAM" id="SSF46894">
    <property type="entry name" value="C-terminal effector domain of the bipartite response regulators"/>
    <property type="match status" value="1"/>
</dbReference>
<keyword evidence="3" id="KW-0347">Helicase</keyword>
<evidence type="ECO:0000256" key="2">
    <source>
        <dbReference type="ARBA" id="ARBA00022801"/>
    </source>
</evidence>
<dbReference type="Gene3D" id="3.40.50.300">
    <property type="entry name" value="P-loop containing nucleotide triphosphate hydrolases"/>
    <property type="match status" value="2"/>
</dbReference>
<dbReference type="SMART" id="SM00487">
    <property type="entry name" value="DEXDc"/>
    <property type="match status" value="1"/>
</dbReference>
<reference evidence="7 8" key="1">
    <citation type="submission" date="2018-05" db="EMBL/GenBank/DDBJ databases">
        <title>A metagenomic window into the 2 km-deep terrestrial subsurface aquifer revealed taxonomically and functionally diverse microbial community comprising novel uncultured bacterial lineages.</title>
        <authorList>
            <person name="Kadnikov V.V."/>
            <person name="Mardanov A.V."/>
            <person name="Beletsky A.V."/>
            <person name="Banks D."/>
            <person name="Pimenov N.V."/>
            <person name="Frank Y.A."/>
            <person name="Karnachuk O.V."/>
            <person name="Ravin N.V."/>
        </authorList>
    </citation>
    <scope>NUCLEOTIDE SEQUENCE [LARGE SCALE GENOMIC DNA]</scope>
    <source>
        <strain evidence="7">BY</strain>
    </source>
</reference>
<dbReference type="InterPro" id="IPR016032">
    <property type="entry name" value="Sig_transdc_resp-reg_C-effctor"/>
</dbReference>